<dbReference type="GO" id="GO:0005737">
    <property type="term" value="C:cytoplasm"/>
    <property type="evidence" value="ECO:0007669"/>
    <property type="project" value="UniProtKB-SubCell"/>
</dbReference>
<dbReference type="InterPro" id="IPR036565">
    <property type="entry name" value="Mur-like_cat_sf"/>
</dbReference>
<reference evidence="16" key="1">
    <citation type="submission" date="2017-08" db="EMBL/GenBank/DDBJ databases">
        <title>A dynamic microbial community with high functional redundancy inhabits the cold, oxic subseafloor aquifer.</title>
        <authorList>
            <person name="Tully B.J."/>
            <person name="Wheat C.G."/>
            <person name="Glazer B.T."/>
            <person name="Huber J.A."/>
        </authorList>
    </citation>
    <scope>NUCLEOTIDE SEQUENCE [LARGE SCALE GENOMIC DNA]</scope>
</reference>
<dbReference type="GO" id="GO:0008360">
    <property type="term" value="P:regulation of cell shape"/>
    <property type="evidence" value="ECO:0007669"/>
    <property type="project" value="UniProtKB-KW"/>
</dbReference>
<dbReference type="PANTHER" id="PTHR43024">
    <property type="entry name" value="UDP-N-ACETYLMURAMOYL-TRIPEPTIDE--D-ALANYL-D-ALANINE LIGASE"/>
    <property type="match status" value="1"/>
</dbReference>
<dbReference type="GO" id="GO:0008766">
    <property type="term" value="F:UDP-N-acetylmuramoylalanyl-D-glutamyl-2,6-diaminopimelate-D-alanyl-D-alanine ligase activity"/>
    <property type="evidence" value="ECO:0007669"/>
    <property type="project" value="RHEA"/>
</dbReference>
<dbReference type="NCBIfam" id="TIGR01143">
    <property type="entry name" value="murF"/>
    <property type="match status" value="1"/>
</dbReference>
<evidence type="ECO:0000313" key="16">
    <source>
        <dbReference type="Proteomes" id="UP000218767"/>
    </source>
</evidence>
<feature type="domain" description="Mur ligase central" evidence="14">
    <location>
        <begin position="127"/>
        <end position="317"/>
    </location>
</feature>
<dbReference type="Gene3D" id="3.40.1190.10">
    <property type="entry name" value="Mur-like, catalytic domain"/>
    <property type="match status" value="1"/>
</dbReference>
<proteinExistence type="inferred from homology"/>
<keyword evidence="7 10" id="KW-0573">Peptidoglycan synthesis</keyword>
<dbReference type="HAMAP" id="MF_02019">
    <property type="entry name" value="MurF"/>
    <property type="match status" value="1"/>
</dbReference>
<sequence>MRIKFDWRCRLEKRSRGVGALIGNMTLSLLAQELSGELLGEDVMFSNVSTDTRSLKSGDLYLALVGENFDGNNFIAEAARAGAGSAVISTQVESQLPALKVTDTHVALAKIANMNRRRSAAKVIALTGSQGKTTVKEMIGSILNNSTRCLATEANLNNTIGVPLTLLRVEEQHEYVVIEMGASGSGEIAFSVSATEPDIALITNASPVHIEGFGSLQGIVAAKGEIIDGLKSDGVMVLNADDSYVEDWSARAAEKRTVRFSYGNAAGDAQYFASMVKDQDDGTSSFDLHTPEGEQALSIRFLGKHNVLNAIAASAVAMEAGASLTDVAEGLAKLNPVSGRLSRLSGMNGCHLIDDSYNANPGSFSVAIDVLSRLPGQKILVMGDMGELGIDTDSAHRSIGEYAADAELDGLWATGEKSKLAIDVYAGKGRHFENKEELIEALIDIASSELTVLIKGSRCSKMNEVVTALKIDGETQC</sequence>
<dbReference type="Gene3D" id="3.90.190.20">
    <property type="entry name" value="Mur ligase, C-terminal domain"/>
    <property type="match status" value="1"/>
</dbReference>
<organism evidence="15 16">
    <name type="scientific">SAR86 cluster bacterium</name>
    <dbReference type="NCBI Taxonomy" id="2030880"/>
    <lineage>
        <taxon>Bacteria</taxon>
        <taxon>Pseudomonadati</taxon>
        <taxon>Pseudomonadota</taxon>
        <taxon>Gammaproteobacteria</taxon>
        <taxon>SAR86 cluster</taxon>
    </lineage>
</organism>
<protein>
    <recommendedName>
        <fullName evidence="10 11">UDP-N-acetylmuramoyl-tripeptide--D-alanyl-D-alanine ligase</fullName>
        <ecNumber evidence="10 11">6.3.2.10</ecNumber>
    </recommendedName>
    <alternativeName>
        <fullName evidence="10">D-alanyl-D-alanine-adding enzyme</fullName>
    </alternativeName>
</protein>
<dbReference type="Proteomes" id="UP000218767">
    <property type="component" value="Unassembled WGS sequence"/>
</dbReference>
<keyword evidence="9 10" id="KW-0961">Cell wall biogenesis/degradation</keyword>
<evidence type="ECO:0000256" key="9">
    <source>
        <dbReference type="ARBA" id="ARBA00023316"/>
    </source>
</evidence>
<evidence type="ECO:0000256" key="8">
    <source>
        <dbReference type="ARBA" id="ARBA00023306"/>
    </source>
</evidence>
<evidence type="ECO:0000259" key="13">
    <source>
        <dbReference type="Pfam" id="PF02875"/>
    </source>
</evidence>
<dbReference type="Pfam" id="PF08245">
    <property type="entry name" value="Mur_ligase_M"/>
    <property type="match status" value="1"/>
</dbReference>
<name>A0A2A4XGX7_9GAMM</name>
<dbReference type="InterPro" id="IPR004101">
    <property type="entry name" value="Mur_ligase_C"/>
</dbReference>
<dbReference type="InterPro" id="IPR036615">
    <property type="entry name" value="Mur_ligase_C_dom_sf"/>
</dbReference>
<gene>
    <name evidence="10" type="primary">murF</name>
    <name evidence="15" type="ORF">COB20_01035</name>
</gene>
<evidence type="ECO:0000256" key="5">
    <source>
        <dbReference type="ARBA" id="ARBA00022840"/>
    </source>
</evidence>
<keyword evidence="1 10" id="KW-0963">Cytoplasm</keyword>
<evidence type="ECO:0000313" key="15">
    <source>
        <dbReference type="EMBL" id="PCI81873.1"/>
    </source>
</evidence>
<comment type="similarity">
    <text evidence="10">Belongs to the MurCDEF family. MurF subfamily.</text>
</comment>
<dbReference type="Pfam" id="PF01225">
    <property type="entry name" value="Mur_ligase"/>
    <property type="match status" value="1"/>
</dbReference>
<comment type="pathway">
    <text evidence="10 11">Cell wall biogenesis; peptidoglycan biosynthesis.</text>
</comment>
<dbReference type="GO" id="GO:0051301">
    <property type="term" value="P:cell division"/>
    <property type="evidence" value="ECO:0007669"/>
    <property type="project" value="UniProtKB-KW"/>
</dbReference>
<evidence type="ECO:0000256" key="7">
    <source>
        <dbReference type="ARBA" id="ARBA00022984"/>
    </source>
</evidence>
<keyword evidence="4 10" id="KW-0547">Nucleotide-binding</keyword>
<dbReference type="InterPro" id="IPR000713">
    <property type="entry name" value="Mur_ligase_N"/>
</dbReference>
<dbReference type="SUPFAM" id="SSF53623">
    <property type="entry name" value="MurD-like peptide ligases, catalytic domain"/>
    <property type="match status" value="1"/>
</dbReference>
<dbReference type="AlphaFoldDB" id="A0A2A4XGX7"/>
<dbReference type="InterPro" id="IPR005863">
    <property type="entry name" value="UDP-N-AcMur_synth"/>
</dbReference>
<evidence type="ECO:0000256" key="3">
    <source>
        <dbReference type="ARBA" id="ARBA00022618"/>
    </source>
</evidence>
<dbReference type="Gene3D" id="3.40.1390.10">
    <property type="entry name" value="MurE/MurF, N-terminal domain"/>
    <property type="match status" value="1"/>
</dbReference>
<evidence type="ECO:0000256" key="4">
    <source>
        <dbReference type="ARBA" id="ARBA00022741"/>
    </source>
</evidence>
<keyword evidence="6 10" id="KW-0133">Cell shape</keyword>
<dbReference type="GO" id="GO:0047480">
    <property type="term" value="F:UDP-N-acetylmuramoyl-tripeptide-D-alanyl-D-alanine ligase activity"/>
    <property type="evidence" value="ECO:0007669"/>
    <property type="project" value="UniProtKB-UniRule"/>
</dbReference>
<keyword evidence="2 10" id="KW-0436">Ligase</keyword>
<comment type="subcellular location">
    <subcellularLocation>
        <location evidence="10 11">Cytoplasm</location>
    </subcellularLocation>
</comment>
<dbReference type="EMBL" id="NVUL01000003">
    <property type="protein sequence ID" value="PCI81873.1"/>
    <property type="molecule type" value="Genomic_DNA"/>
</dbReference>
<feature type="domain" description="Mur ligase C-terminal" evidence="13">
    <location>
        <begin position="339"/>
        <end position="458"/>
    </location>
</feature>
<feature type="domain" description="Mur ligase N-terminal catalytic" evidence="12">
    <location>
        <begin position="46"/>
        <end position="112"/>
    </location>
</feature>
<evidence type="ECO:0000256" key="10">
    <source>
        <dbReference type="HAMAP-Rule" id="MF_02019"/>
    </source>
</evidence>
<dbReference type="GO" id="GO:0009252">
    <property type="term" value="P:peptidoglycan biosynthetic process"/>
    <property type="evidence" value="ECO:0007669"/>
    <property type="project" value="UniProtKB-UniRule"/>
</dbReference>
<keyword evidence="3 10" id="KW-0132">Cell division</keyword>
<evidence type="ECO:0000256" key="2">
    <source>
        <dbReference type="ARBA" id="ARBA00022598"/>
    </source>
</evidence>
<comment type="function">
    <text evidence="10 11">Involved in cell wall formation. Catalyzes the final step in the synthesis of UDP-N-acetylmuramoyl-pentapeptide, the precursor of murein.</text>
</comment>
<dbReference type="InterPro" id="IPR051046">
    <property type="entry name" value="MurCDEF_CellWall_CoF430Synth"/>
</dbReference>
<comment type="catalytic activity">
    <reaction evidence="10 11">
        <text>D-alanyl-D-alanine + UDP-N-acetyl-alpha-D-muramoyl-L-alanyl-gamma-D-glutamyl-meso-2,6-diaminopimelate + ATP = UDP-N-acetyl-alpha-D-muramoyl-L-alanyl-gamma-D-glutamyl-meso-2,6-diaminopimeloyl-D-alanyl-D-alanine + ADP + phosphate + H(+)</text>
        <dbReference type="Rhea" id="RHEA:28374"/>
        <dbReference type="ChEBI" id="CHEBI:15378"/>
        <dbReference type="ChEBI" id="CHEBI:30616"/>
        <dbReference type="ChEBI" id="CHEBI:43474"/>
        <dbReference type="ChEBI" id="CHEBI:57822"/>
        <dbReference type="ChEBI" id="CHEBI:61386"/>
        <dbReference type="ChEBI" id="CHEBI:83905"/>
        <dbReference type="ChEBI" id="CHEBI:456216"/>
        <dbReference type="EC" id="6.3.2.10"/>
    </reaction>
</comment>
<dbReference type="UniPathway" id="UPA00219"/>
<evidence type="ECO:0000259" key="14">
    <source>
        <dbReference type="Pfam" id="PF08245"/>
    </source>
</evidence>
<keyword evidence="8 10" id="KW-0131">Cell cycle</keyword>
<dbReference type="Pfam" id="PF02875">
    <property type="entry name" value="Mur_ligase_C"/>
    <property type="match status" value="1"/>
</dbReference>
<dbReference type="GO" id="GO:0005524">
    <property type="term" value="F:ATP binding"/>
    <property type="evidence" value="ECO:0007669"/>
    <property type="project" value="UniProtKB-UniRule"/>
</dbReference>
<dbReference type="InterPro" id="IPR013221">
    <property type="entry name" value="Mur_ligase_cen"/>
</dbReference>
<dbReference type="InterPro" id="IPR035911">
    <property type="entry name" value="MurE/MurF_N"/>
</dbReference>
<dbReference type="SUPFAM" id="SSF53244">
    <property type="entry name" value="MurD-like peptide ligases, peptide-binding domain"/>
    <property type="match status" value="1"/>
</dbReference>
<accession>A0A2A4XGX7</accession>
<evidence type="ECO:0000256" key="11">
    <source>
        <dbReference type="RuleBase" id="RU004136"/>
    </source>
</evidence>
<evidence type="ECO:0000256" key="1">
    <source>
        <dbReference type="ARBA" id="ARBA00022490"/>
    </source>
</evidence>
<dbReference type="EC" id="6.3.2.10" evidence="10 11"/>
<feature type="binding site" evidence="10">
    <location>
        <begin position="128"/>
        <end position="134"/>
    </location>
    <ligand>
        <name>ATP</name>
        <dbReference type="ChEBI" id="CHEBI:30616"/>
    </ligand>
</feature>
<comment type="caution">
    <text evidence="15">The sequence shown here is derived from an EMBL/GenBank/DDBJ whole genome shotgun (WGS) entry which is preliminary data.</text>
</comment>
<evidence type="ECO:0000256" key="6">
    <source>
        <dbReference type="ARBA" id="ARBA00022960"/>
    </source>
</evidence>
<dbReference type="GO" id="GO:0071555">
    <property type="term" value="P:cell wall organization"/>
    <property type="evidence" value="ECO:0007669"/>
    <property type="project" value="UniProtKB-KW"/>
</dbReference>
<dbReference type="PANTHER" id="PTHR43024:SF1">
    <property type="entry name" value="UDP-N-ACETYLMURAMOYL-TRIPEPTIDE--D-ALANYL-D-ALANINE LIGASE"/>
    <property type="match status" value="1"/>
</dbReference>
<evidence type="ECO:0000259" key="12">
    <source>
        <dbReference type="Pfam" id="PF01225"/>
    </source>
</evidence>
<dbReference type="SUPFAM" id="SSF63418">
    <property type="entry name" value="MurE/MurF N-terminal domain"/>
    <property type="match status" value="1"/>
</dbReference>
<keyword evidence="5 10" id="KW-0067">ATP-binding</keyword>